<dbReference type="AlphaFoldDB" id="A0A3Q3KNP3"/>
<sequence>MERAQWYIDGYHEQLQMDTELVDRLVLQLNRIYPPILSDNEACRFSTCVSAVQLQHLHGKGDEACHEFYRGLHIHAEDIYSSLSTRVRHKGKNTEQVKLMCKHLPPNFKTPSLKLFLLTEGDTLGCTGPFCHCSAARLSKGAKDVLTFYAEVEG</sequence>
<protein>
    <recommendedName>
        <fullName evidence="3">CARD domain-containing protein</fullName>
    </recommendedName>
</protein>
<evidence type="ECO:0008006" key="3">
    <source>
        <dbReference type="Google" id="ProtNLM"/>
    </source>
</evidence>
<dbReference type="InterPro" id="IPR043574">
    <property type="entry name" value="CARD19"/>
</dbReference>
<dbReference type="PANTHER" id="PTHR34765">
    <property type="entry name" value="CASPASE RECRUITMENT DOMAIN-CONTAINING PROTEIN 19"/>
    <property type="match status" value="1"/>
</dbReference>
<name>A0A3Q3KNP3_MONAL</name>
<reference evidence="1" key="2">
    <citation type="submission" date="2025-09" db="UniProtKB">
        <authorList>
            <consortium name="Ensembl"/>
        </authorList>
    </citation>
    <scope>IDENTIFICATION</scope>
</reference>
<dbReference type="PANTHER" id="PTHR34765:SF1">
    <property type="entry name" value="CASPASE RECRUITMENT DOMAIN-CONTAINING PROTEIN 19"/>
    <property type="match status" value="1"/>
</dbReference>
<dbReference type="STRING" id="43700.ENSMALP00000031353"/>
<reference evidence="1" key="1">
    <citation type="submission" date="2025-08" db="UniProtKB">
        <authorList>
            <consortium name="Ensembl"/>
        </authorList>
    </citation>
    <scope>IDENTIFICATION</scope>
</reference>
<keyword evidence="2" id="KW-1185">Reference proteome</keyword>
<dbReference type="Gene3D" id="1.10.533.10">
    <property type="entry name" value="Death Domain, Fas"/>
    <property type="match status" value="1"/>
</dbReference>
<accession>A0A3Q3KNP3</accession>
<evidence type="ECO:0000313" key="1">
    <source>
        <dbReference type="Ensembl" id="ENSMALP00000031353.1"/>
    </source>
</evidence>
<dbReference type="InterPro" id="IPR011029">
    <property type="entry name" value="DEATH-like_dom_sf"/>
</dbReference>
<evidence type="ECO:0000313" key="2">
    <source>
        <dbReference type="Proteomes" id="UP000261600"/>
    </source>
</evidence>
<dbReference type="Proteomes" id="UP000261600">
    <property type="component" value="Unplaced"/>
</dbReference>
<dbReference type="GO" id="GO:0005739">
    <property type="term" value="C:mitochondrion"/>
    <property type="evidence" value="ECO:0007669"/>
    <property type="project" value="TreeGrafter"/>
</dbReference>
<proteinExistence type="predicted"/>
<dbReference type="Ensembl" id="ENSMALT00000031899.1">
    <property type="protein sequence ID" value="ENSMALP00000031353.1"/>
    <property type="gene ID" value="ENSMALG00000021630.1"/>
</dbReference>
<organism evidence="1 2">
    <name type="scientific">Monopterus albus</name>
    <name type="common">Swamp eel</name>
    <dbReference type="NCBI Taxonomy" id="43700"/>
    <lineage>
        <taxon>Eukaryota</taxon>
        <taxon>Metazoa</taxon>
        <taxon>Chordata</taxon>
        <taxon>Craniata</taxon>
        <taxon>Vertebrata</taxon>
        <taxon>Euteleostomi</taxon>
        <taxon>Actinopterygii</taxon>
        <taxon>Neopterygii</taxon>
        <taxon>Teleostei</taxon>
        <taxon>Neoteleostei</taxon>
        <taxon>Acanthomorphata</taxon>
        <taxon>Anabantaria</taxon>
        <taxon>Synbranchiformes</taxon>
        <taxon>Synbranchidae</taxon>
        <taxon>Monopterus</taxon>
    </lineage>
</organism>